<proteinExistence type="predicted"/>
<feature type="transmembrane region" description="Helical" evidence="2">
    <location>
        <begin position="12"/>
        <end position="39"/>
    </location>
</feature>
<keyword evidence="2" id="KW-1133">Transmembrane helix</keyword>
<evidence type="ECO:0000256" key="2">
    <source>
        <dbReference type="SAM" id="Phobius"/>
    </source>
</evidence>
<feature type="transmembrane region" description="Helical" evidence="2">
    <location>
        <begin position="74"/>
        <end position="91"/>
    </location>
</feature>
<evidence type="ECO:0000256" key="1">
    <source>
        <dbReference type="SAM" id="MobiDB-lite"/>
    </source>
</evidence>
<dbReference type="EMBL" id="CABVLI010000047">
    <property type="protein sequence ID" value="VVT29709.1"/>
    <property type="molecule type" value="Genomic_DNA"/>
</dbReference>
<accession>A0A5E8AER6</accession>
<feature type="transmembrane region" description="Helical" evidence="2">
    <location>
        <begin position="51"/>
        <end position="68"/>
    </location>
</feature>
<name>A0A5E8AER6_9SPHN</name>
<reference evidence="3 4" key="1">
    <citation type="submission" date="2019-09" db="EMBL/GenBank/DDBJ databases">
        <authorList>
            <person name="Dittami M. S."/>
        </authorList>
    </citation>
    <scope>NUCLEOTIDE SEQUENCE [LARGE SCALE GENOMIC DNA]</scope>
    <source>
        <strain evidence="3">SPHINGO391</strain>
    </source>
</reference>
<gene>
    <name evidence="3" type="ORF">SPHINGO391_510164</name>
</gene>
<sequence length="169" mass="18785">MRYILLKGVGDMQLILVAAGAIGMVVGSLAAAVLLCWFLWYAFRLMLHPEWGASAILMVLMLALFGELPKSEFLNMTLTFAVVAAVPLWFAGRAWRNQRRQALKDRCEHGVNLRSSQPTVPTKTMLSPRLYPAITACICEERPPTCQSASKKDPLSASKRDPLRRAALR</sequence>
<evidence type="ECO:0000313" key="4">
    <source>
        <dbReference type="Proteomes" id="UP000326857"/>
    </source>
</evidence>
<feature type="compositionally biased region" description="Basic and acidic residues" evidence="1">
    <location>
        <begin position="150"/>
        <end position="169"/>
    </location>
</feature>
<dbReference type="AlphaFoldDB" id="A0A5E8AER6"/>
<evidence type="ECO:0000313" key="3">
    <source>
        <dbReference type="EMBL" id="VVT29709.1"/>
    </source>
</evidence>
<protein>
    <submittedName>
        <fullName evidence="3">Uncharacterized protein</fullName>
    </submittedName>
</protein>
<feature type="region of interest" description="Disordered" evidence="1">
    <location>
        <begin position="144"/>
        <end position="169"/>
    </location>
</feature>
<organism evidence="3 4">
    <name type="scientific">Sphingomonas aurantiaca</name>
    <dbReference type="NCBI Taxonomy" id="185949"/>
    <lineage>
        <taxon>Bacteria</taxon>
        <taxon>Pseudomonadati</taxon>
        <taxon>Pseudomonadota</taxon>
        <taxon>Alphaproteobacteria</taxon>
        <taxon>Sphingomonadales</taxon>
        <taxon>Sphingomonadaceae</taxon>
        <taxon>Sphingomonas</taxon>
    </lineage>
</organism>
<keyword evidence="2" id="KW-0472">Membrane</keyword>
<keyword evidence="2" id="KW-0812">Transmembrane</keyword>
<dbReference type="Proteomes" id="UP000326857">
    <property type="component" value="Unassembled WGS sequence"/>
</dbReference>